<accession>A0ACD3ADQ7</accession>
<protein>
    <submittedName>
        <fullName evidence="1">Uncharacterized protein</fullName>
    </submittedName>
</protein>
<evidence type="ECO:0000313" key="1">
    <source>
        <dbReference type="EMBL" id="TFK63801.1"/>
    </source>
</evidence>
<proteinExistence type="predicted"/>
<gene>
    <name evidence="1" type="ORF">BDN72DRAFT_300658</name>
</gene>
<dbReference type="EMBL" id="ML208504">
    <property type="protein sequence ID" value="TFK63801.1"/>
    <property type="molecule type" value="Genomic_DNA"/>
</dbReference>
<dbReference type="Proteomes" id="UP000308600">
    <property type="component" value="Unassembled WGS sequence"/>
</dbReference>
<evidence type="ECO:0000313" key="2">
    <source>
        <dbReference type="Proteomes" id="UP000308600"/>
    </source>
</evidence>
<name>A0ACD3ADQ7_9AGAR</name>
<organism evidence="1 2">
    <name type="scientific">Pluteus cervinus</name>
    <dbReference type="NCBI Taxonomy" id="181527"/>
    <lineage>
        <taxon>Eukaryota</taxon>
        <taxon>Fungi</taxon>
        <taxon>Dikarya</taxon>
        <taxon>Basidiomycota</taxon>
        <taxon>Agaricomycotina</taxon>
        <taxon>Agaricomycetes</taxon>
        <taxon>Agaricomycetidae</taxon>
        <taxon>Agaricales</taxon>
        <taxon>Pluteineae</taxon>
        <taxon>Pluteaceae</taxon>
        <taxon>Pluteus</taxon>
    </lineage>
</organism>
<sequence>MLQTCVEDCTQDILALHTTISGLIVTIATLCRDLDQAMMQFGQKSSRRSLCQNILSPVKYINHDVLEKVFLECWDNMGSDRPNPLKPPLQLASVCHRWRHIAYSIPRLWNNIRVHATPRNLVSSLRLATKWLERARSNPNVSMILYIPAGTAIDFPPLADFLGALSTSPIQIKRLAFQVGKDTPLDDVKSLDLILEGRCAGLEELKIGPGGLLDQTLIIEGVKRLYLVRIPEIWLTTSPTYKGLTVLRLVVGIHWDVFEWILVSCISLERVLVAISPVGATLTQIANSQFQKLSWRSSPPDNASSKITIPHLVYLGISNDAQDIPDIPRDFLTHFIFPSLRIFEYYAEEELGSSLGWLTSLAFLGQLRRVTLQLLFEVPKETLMQFFSSTTSVEELSVYVQDYDDNLVSLLTGEVPSTPDLMPRLERLHIAHSEGIKRLYKLYKALTDAWHPRFSASEDPTSGPRHTLGHLTLHHDVGDESESEPETDSEHTDSEHTNSEQDTDIRSEPKEIIKGFLEEHCLQGEPSQGPPTRALELRFVRHILRTWLFQVPIMFEMLPLSFDEDRSVEILERSSDMEWVATTGPIYHVD</sequence>
<keyword evidence="2" id="KW-1185">Reference proteome</keyword>
<reference evidence="1 2" key="1">
    <citation type="journal article" date="2019" name="Nat. Ecol. Evol.">
        <title>Megaphylogeny resolves global patterns of mushroom evolution.</title>
        <authorList>
            <person name="Varga T."/>
            <person name="Krizsan K."/>
            <person name="Foldi C."/>
            <person name="Dima B."/>
            <person name="Sanchez-Garcia M."/>
            <person name="Sanchez-Ramirez S."/>
            <person name="Szollosi G.J."/>
            <person name="Szarkandi J.G."/>
            <person name="Papp V."/>
            <person name="Albert L."/>
            <person name="Andreopoulos W."/>
            <person name="Angelini C."/>
            <person name="Antonin V."/>
            <person name="Barry K.W."/>
            <person name="Bougher N.L."/>
            <person name="Buchanan P."/>
            <person name="Buyck B."/>
            <person name="Bense V."/>
            <person name="Catcheside P."/>
            <person name="Chovatia M."/>
            <person name="Cooper J."/>
            <person name="Damon W."/>
            <person name="Desjardin D."/>
            <person name="Finy P."/>
            <person name="Geml J."/>
            <person name="Haridas S."/>
            <person name="Hughes K."/>
            <person name="Justo A."/>
            <person name="Karasinski D."/>
            <person name="Kautmanova I."/>
            <person name="Kiss B."/>
            <person name="Kocsube S."/>
            <person name="Kotiranta H."/>
            <person name="LaButti K.M."/>
            <person name="Lechner B.E."/>
            <person name="Liimatainen K."/>
            <person name="Lipzen A."/>
            <person name="Lukacs Z."/>
            <person name="Mihaltcheva S."/>
            <person name="Morgado L.N."/>
            <person name="Niskanen T."/>
            <person name="Noordeloos M.E."/>
            <person name="Ohm R.A."/>
            <person name="Ortiz-Santana B."/>
            <person name="Ovrebo C."/>
            <person name="Racz N."/>
            <person name="Riley R."/>
            <person name="Savchenko A."/>
            <person name="Shiryaev A."/>
            <person name="Soop K."/>
            <person name="Spirin V."/>
            <person name="Szebenyi C."/>
            <person name="Tomsovsky M."/>
            <person name="Tulloss R.E."/>
            <person name="Uehling J."/>
            <person name="Grigoriev I.V."/>
            <person name="Vagvolgyi C."/>
            <person name="Papp T."/>
            <person name="Martin F.M."/>
            <person name="Miettinen O."/>
            <person name="Hibbett D.S."/>
            <person name="Nagy L.G."/>
        </authorList>
    </citation>
    <scope>NUCLEOTIDE SEQUENCE [LARGE SCALE GENOMIC DNA]</scope>
    <source>
        <strain evidence="1 2">NL-1719</strain>
    </source>
</reference>